<keyword evidence="11 17" id="KW-0269">Exonuclease</keyword>
<evidence type="ECO:0000256" key="4">
    <source>
        <dbReference type="ARBA" id="ARBA00020311"/>
    </source>
</evidence>
<dbReference type="SMART" id="SM00279">
    <property type="entry name" value="HhH2"/>
    <property type="match status" value="1"/>
</dbReference>
<evidence type="ECO:0000259" key="20">
    <source>
        <dbReference type="SMART" id="SM00475"/>
    </source>
</evidence>
<evidence type="ECO:0000256" key="12">
    <source>
        <dbReference type="ARBA" id="ARBA00022932"/>
    </source>
</evidence>
<feature type="domain" description="3'-5' exonuclease" evidence="19">
    <location>
        <begin position="354"/>
        <end position="550"/>
    </location>
</feature>
<dbReference type="GO" id="GO:0008408">
    <property type="term" value="F:3'-5' exonuclease activity"/>
    <property type="evidence" value="ECO:0007669"/>
    <property type="project" value="UniProtKB-UniRule"/>
</dbReference>
<dbReference type="SMART" id="SM00474">
    <property type="entry name" value="35EXOc"/>
    <property type="match status" value="1"/>
</dbReference>
<evidence type="ECO:0000256" key="11">
    <source>
        <dbReference type="ARBA" id="ARBA00022839"/>
    </source>
</evidence>
<dbReference type="Gene3D" id="3.40.50.1010">
    <property type="entry name" value="5'-nuclease"/>
    <property type="match status" value="1"/>
</dbReference>
<keyword evidence="14 17" id="KW-0234">DNA repair</keyword>
<evidence type="ECO:0000256" key="13">
    <source>
        <dbReference type="ARBA" id="ARBA00023125"/>
    </source>
</evidence>
<dbReference type="SMART" id="SM00475">
    <property type="entry name" value="53EXOc"/>
    <property type="match status" value="1"/>
</dbReference>
<dbReference type="InterPro" id="IPR002298">
    <property type="entry name" value="DNA_polymerase_A"/>
</dbReference>
<dbReference type="InterPro" id="IPR020045">
    <property type="entry name" value="DNA_polI_H3TH"/>
</dbReference>
<comment type="subunit">
    <text evidence="2">Single-chain monomer with multiple functions.</text>
</comment>
<keyword evidence="10 17" id="KW-0378">Hydrolase</keyword>
<dbReference type="CDD" id="cd06139">
    <property type="entry name" value="DNA_polA_I_Ecoli_like_exo"/>
    <property type="match status" value="1"/>
</dbReference>
<dbReference type="GO" id="GO:0003887">
    <property type="term" value="F:DNA-directed DNA polymerase activity"/>
    <property type="evidence" value="ECO:0007669"/>
    <property type="project" value="UniProtKB-UniRule"/>
</dbReference>
<evidence type="ECO:0000256" key="2">
    <source>
        <dbReference type="ARBA" id="ARBA00011541"/>
    </source>
</evidence>
<sequence length="961" mass="104035">MGTDDAKAPEAGRPRGAAMAEAAAASESLPEVKPGERHLILVDGSGYIFRAYHALPPMTNPQGVPVNAVYGFTSMLAQFLTRHAASHIAVVFDAARENFRNAIYPDYKAHRPDPPEDLVPQFELIREATDALGVARVQQEGYEADDLIAAYAKAFTAEGGRVTIVSSDKDLMQLVRPGVQLLDPIKQKPIREAEVIEKFGVPPGKVVEVQALAGDSTDNVPGVPGIGIKTAAQLIAEYGDLESLLANAASIKQPKRREALIENAEKARISKRLVMLDADAPLPQPIEAFAAKPPTDHRLESFLRAMGFRSLLARMGRLGEGNEPPRRGAAPAALTHAPAPGPAAPDLSAPFGPYETVTSEAALEAWIAQAGAAGVVALDTETDSLDARRARMVGFSLAVAPGRACYVPIRHGDADDMLAQPAPAQVPPARAFALLRPLLEDPTVLKVFQHAKYDLEVFARAENGGFAAIAPIDDTMMISYAMAAGKHGHGMDELSVLHLNHQPIRFDEVTGTGKARIPFSRVPLDRATAYAAEDADVTLRLWLLLKPRLREEGALALYEQVERRMIAVLRDMEAAGIKVDGAELARIGEDFSARLAVLEKRIHALAGREFNVGSPKQLGEILFDEMKLAGGRKGKTGAYSTDASVLEDLAAQGVELAARVLDWRQLAKLKSTYVEALAAQIDPADRRVHTSYGMAGTSTGRLSSNDPNLQNIPIRTEEGLRIRRAFVAEPGHVLLAADYSQIELRLLAHLAEVPTLREAFARGEDIHARTAAEIFHLDPAQVDKEARRRAKTINFGIIYGMSAFGLAARLGIPPAEGRAIIDAYFAQYPGIRQEMERCKEEARTHGFVRTPFGRKLWIPDIAAKDPMRRAGAERAAINAPFQGGAAEIIKRAMVRIPRALRQAGLAARMLLQVHDELVFEVPEAEAEATGRLVKHIMESVATLRVPLAVEVGIGRSWAEAH</sequence>
<keyword evidence="12 17" id="KW-0239">DNA-directed DNA polymerase</keyword>
<keyword evidence="8" id="KW-0540">Nuclease</keyword>
<keyword evidence="13 17" id="KW-0238">DNA-binding</keyword>
<dbReference type="InterPro" id="IPR020046">
    <property type="entry name" value="5-3_exonucl_a-hlix_arch_N"/>
</dbReference>
<dbReference type="Proteomes" id="UP000562254">
    <property type="component" value="Unassembled WGS sequence"/>
</dbReference>
<dbReference type="InterPro" id="IPR019760">
    <property type="entry name" value="DNA-dir_DNA_pol_A_CS"/>
</dbReference>
<dbReference type="FunFam" id="1.10.150.20:FF:000002">
    <property type="entry name" value="DNA polymerase I"/>
    <property type="match status" value="1"/>
</dbReference>
<keyword evidence="6 17" id="KW-0548">Nucleotidyltransferase</keyword>
<feature type="compositionally biased region" description="Low complexity" evidence="18">
    <location>
        <begin position="329"/>
        <end position="347"/>
    </location>
</feature>
<dbReference type="CDD" id="cd09859">
    <property type="entry name" value="PIN_53EXO"/>
    <property type="match status" value="1"/>
</dbReference>
<dbReference type="Pfam" id="PF01612">
    <property type="entry name" value="DNA_pol_A_exo1"/>
    <property type="match status" value="1"/>
</dbReference>
<comment type="catalytic activity">
    <reaction evidence="15 17">
        <text>DNA(n) + a 2'-deoxyribonucleoside 5'-triphosphate = DNA(n+1) + diphosphate</text>
        <dbReference type="Rhea" id="RHEA:22508"/>
        <dbReference type="Rhea" id="RHEA-COMP:17339"/>
        <dbReference type="Rhea" id="RHEA-COMP:17340"/>
        <dbReference type="ChEBI" id="CHEBI:33019"/>
        <dbReference type="ChEBI" id="CHEBI:61560"/>
        <dbReference type="ChEBI" id="CHEBI:173112"/>
        <dbReference type="EC" id="2.7.7.7"/>
    </reaction>
</comment>
<dbReference type="FunFam" id="1.20.1060.10:FF:000001">
    <property type="entry name" value="DNA polymerase I"/>
    <property type="match status" value="1"/>
</dbReference>
<dbReference type="AlphaFoldDB" id="A0A840XII6"/>
<dbReference type="Gene3D" id="1.20.1060.10">
    <property type="entry name" value="Taq DNA Polymerase, Chain T, domain 4"/>
    <property type="match status" value="1"/>
</dbReference>
<comment type="similarity">
    <text evidence="1 17">Belongs to the DNA polymerase type-A family.</text>
</comment>
<dbReference type="Gene3D" id="3.30.70.370">
    <property type="match status" value="1"/>
</dbReference>
<dbReference type="PROSITE" id="PS00447">
    <property type="entry name" value="DNA_POLYMERASE_A"/>
    <property type="match status" value="1"/>
</dbReference>
<dbReference type="FunFam" id="1.10.150.20:FF:000003">
    <property type="entry name" value="DNA polymerase I"/>
    <property type="match status" value="1"/>
</dbReference>
<dbReference type="CDD" id="cd08637">
    <property type="entry name" value="DNA_pol_A_pol_I_C"/>
    <property type="match status" value="1"/>
</dbReference>
<dbReference type="CDD" id="cd09898">
    <property type="entry name" value="H3TH_53EXO"/>
    <property type="match status" value="1"/>
</dbReference>
<evidence type="ECO:0000256" key="10">
    <source>
        <dbReference type="ARBA" id="ARBA00022801"/>
    </source>
</evidence>
<dbReference type="Pfam" id="PF01367">
    <property type="entry name" value="5_3_exonuc"/>
    <property type="match status" value="1"/>
</dbReference>
<evidence type="ECO:0000313" key="22">
    <source>
        <dbReference type="EMBL" id="MBB5688335.1"/>
    </source>
</evidence>
<dbReference type="InterPro" id="IPR036397">
    <property type="entry name" value="RNaseH_sf"/>
</dbReference>
<dbReference type="InterPro" id="IPR001098">
    <property type="entry name" value="DNA-dir_DNA_pol_A_palm_dom"/>
</dbReference>
<dbReference type="InterPro" id="IPR018320">
    <property type="entry name" value="DNA_polymerase_1"/>
</dbReference>
<feature type="domain" description="5'-3' exonuclease" evidence="20">
    <location>
        <begin position="37"/>
        <end position="292"/>
    </location>
</feature>
<evidence type="ECO:0000256" key="9">
    <source>
        <dbReference type="ARBA" id="ARBA00022763"/>
    </source>
</evidence>
<dbReference type="PANTHER" id="PTHR10133:SF27">
    <property type="entry name" value="DNA POLYMERASE NU"/>
    <property type="match status" value="1"/>
</dbReference>
<dbReference type="InterPro" id="IPR043502">
    <property type="entry name" value="DNA/RNA_pol_sf"/>
</dbReference>
<keyword evidence="5 17" id="KW-0808">Transferase</keyword>
<dbReference type="SUPFAM" id="SSF88723">
    <property type="entry name" value="PIN domain-like"/>
    <property type="match status" value="1"/>
</dbReference>
<dbReference type="Pfam" id="PF00476">
    <property type="entry name" value="DNA_pol_A"/>
    <property type="match status" value="1"/>
</dbReference>
<evidence type="ECO:0000256" key="17">
    <source>
        <dbReference type="RuleBase" id="RU004460"/>
    </source>
</evidence>
<dbReference type="InterPro" id="IPR029060">
    <property type="entry name" value="PIN-like_dom_sf"/>
</dbReference>
<dbReference type="InterPro" id="IPR002562">
    <property type="entry name" value="3'-5'_exonuclease_dom"/>
</dbReference>
<keyword evidence="9 17" id="KW-0227">DNA damage</keyword>
<gene>
    <name evidence="17" type="primary">polA</name>
    <name evidence="22" type="ORF">FHS88_000445</name>
</gene>
<evidence type="ECO:0000256" key="16">
    <source>
        <dbReference type="NCBIfam" id="TIGR00593"/>
    </source>
</evidence>
<evidence type="ECO:0000256" key="14">
    <source>
        <dbReference type="ARBA" id="ARBA00023204"/>
    </source>
</evidence>
<keyword evidence="7 17" id="KW-0235">DNA replication</keyword>
<comment type="caution">
    <text evidence="22">The sequence shown here is derived from an EMBL/GenBank/DDBJ whole genome shotgun (WGS) entry which is preliminary data.</text>
</comment>
<feature type="domain" description="DNA-directed DNA polymerase family A palm" evidence="21">
    <location>
        <begin position="719"/>
        <end position="925"/>
    </location>
</feature>
<dbReference type="SUPFAM" id="SSF56672">
    <property type="entry name" value="DNA/RNA polymerases"/>
    <property type="match status" value="1"/>
</dbReference>
<dbReference type="GO" id="GO:0003677">
    <property type="term" value="F:DNA binding"/>
    <property type="evidence" value="ECO:0007669"/>
    <property type="project" value="UniProtKB-UniRule"/>
</dbReference>
<evidence type="ECO:0000256" key="3">
    <source>
        <dbReference type="ARBA" id="ARBA00012417"/>
    </source>
</evidence>
<name>A0A840XII6_9PROT</name>
<dbReference type="PANTHER" id="PTHR10133">
    <property type="entry name" value="DNA POLYMERASE I"/>
    <property type="match status" value="1"/>
</dbReference>
<dbReference type="GO" id="GO:0006261">
    <property type="term" value="P:DNA-templated DNA replication"/>
    <property type="evidence" value="ECO:0007669"/>
    <property type="project" value="UniProtKB-UniRule"/>
</dbReference>
<keyword evidence="23" id="KW-1185">Reference proteome</keyword>
<dbReference type="PRINTS" id="PR00868">
    <property type="entry name" value="DNAPOLI"/>
</dbReference>
<dbReference type="NCBIfam" id="TIGR00593">
    <property type="entry name" value="pola"/>
    <property type="match status" value="1"/>
</dbReference>
<organism evidence="22 23">
    <name type="scientific">Neoroseomonas alkaliterrae</name>
    <dbReference type="NCBI Taxonomy" id="1452450"/>
    <lineage>
        <taxon>Bacteria</taxon>
        <taxon>Pseudomonadati</taxon>
        <taxon>Pseudomonadota</taxon>
        <taxon>Alphaproteobacteria</taxon>
        <taxon>Acetobacterales</taxon>
        <taxon>Acetobacteraceae</taxon>
        <taxon>Neoroseomonas</taxon>
    </lineage>
</organism>
<evidence type="ECO:0000256" key="8">
    <source>
        <dbReference type="ARBA" id="ARBA00022722"/>
    </source>
</evidence>
<dbReference type="GO" id="GO:0006302">
    <property type="term" value="P:double-strand break repair"/>
    <property type="evidence" value="ECO:0007669"/>
    <property type="project" value="TreeGrafter"/>
</dbReference>
<reference evidence="22 23" key="1">
    <citation type="submission" date="2020-08" db="EMBL/GenBank/DDBJ databases">
        <title>Genomic Encyclopedia of Type Strains, Phase IV (KMG-IV): sequencing the most valuable type-strain genomes for metagenomic binning, comparative biology and taxonomic classification.</title>
        <authorList>
            <person name="Goeker M."/>
        </authorList>
    </citation>
    <scope>NUCLEOTIDE SEQUENCE [LARGE SCALE GENOMIC DNA]</scope>
    <source>
        <strain evidence="22 23">DSM 25895</strain>
    </source>
</reference>
<dbReference type="InterPro" id="IPR008918">
    <property type="entry name" value="HhH2"/>
</dbReference>
<protein>
    <recommendedName>
        <fullName evidence="4 16">DNA polymerase I</fullName>
        <ecNumber evidence="3 16">2.7.7.7</ecNumber>
    </recommendedName>
</protein>
<evidence type="ECO:0000256" key="6">
    <source>
        <dbReference type="ARBA" id="ARBA00022695"/>
    </source>
</evidence>
<dbReference type="Gene3D" id="3.30.420.10">
    <property type="entry name" value="Ribonuclease H-like superfamily/Ribonuclease H"/>
    <property type="match status" value="1"/>
</dbReference>
<evidence type="ECO:0000256" key="7">
    <source>
        <dbReference type="ARBA" id="ARBA00022705"/>
    </source>
</evidence>
<dbReference type="SUPFAM" id="SSF47807">
    <property type="entry name" value="5' to 3' exonuclease, C-terminal subdomain"/>
    <property type="match status" value="1"/>
</dbReference>
<evidence type="ECO:0000259" key="19">
    <source>
        <dbReference type="SMART" id="SM00474"/>
    </source>
</evidence>
<dbReference type="FunFam" id="3.40.50.1010:FF:000001">
    <property type="entry name" value="DNA polymerase I"/>
    <property type="match status" value="1"/>
</dbReference>
<dbReference type="NCBIfam" id="NF004397">
    <property type="entry name" value="PRK05755.1"/>
    <property type="match status" value="1"/>
</dbReference>
<dbReference type="InterPro" id="IPR002421">
    <property type="entry name" value="5-3_exonuclease"/>
</dbReference>
<dbReference type="Gene3D" id="1.10.150.20">
    <property type="entry name" value="5' to 3' exonuclease, C-terminal subdomain"/>
    <property type="match status" value="2"/>
</dbReference>
<dbReference type="Pfam" id="PF02739">
    <property type="entry name" value="5_3_exonuc_N"/>
    <property type="match status" value="1"/>
</dbReference>
<accession>A0A840XII6</accession>
<evidence type="ECO:0000256" key="18">
    <source>
        <dbReference type="SAM" id="MobiDB-lite"/>
    </source>
</evidence>
<dbReference type="SMART" id="SM00482">
    <property type="entry name" value="POLAc"/>
    <property type="match status" value="1"/>
</dbReference>
<dbReference type="InterPro" id="IPR012337">
    <property type="entry name" value="RNaseH-like_sf"/>
</dbReference>
<dbReference type="InterPro" id="IPR036279">
    <property type="entry name" value="5-3_exonuclease_C_sf"/>
</dbReference>
<dbReference type="EC" id="2.7.7.7" evidence="3 16"/>
<evidence type="ECO:0000256" key="1">
    <source>
        <dbReference type="ARBA" id="ARBA00007705"/>
    </source>
</evidence>
<proteinExistence type="inferred from homology"/>
<evidence type="ECO:0000313" key="23">
    <source>
        <dbReference type="Proteomes" id="UP000562254"/>
    </source>
</evidence>
<dbReference type="GO" id="GO:0008409">
    <property type="term" value="F:5'-3' exonuclease activity"/>
    <property type="evidence" value="ECO:0007669"/>
    <property type="project" value="UniProtKB-UniRule"/>
</dbReference>
<evidence type="ECO:0000259" key="21">
    <source>
        <dbReference type="SMART" id="SM00482"/>
    </source>
</evidence>
<feature type="region of interest" description="Disordered" evidence="18">
    <location>
        <begin position="319"/>
        <end position="347"/>
    </location>
</feature>
<evidence type="ECO:0000256" key="15">
    <source>
        <dbReference type="ARBA" id="ARBA00049244"/>
    </source>
</evidence>
<dbReference type="SUPFAM" id="SSF53098">
    <property type="entry name" value="Ribonuclease H-like"/>
    <property type="match status" value="1"/>
</dbReference>
<dbReference type="EMBL" id="JACIJE010000001">
    <property type="protein sequence ID" value="MBB5688335.1"/>
    <property type="molecule type" value="Genomic_DNA"/>
</dbReference>
<evidence type="ECO:0000256" key="5">
    <source>
        <dbReference type="ARBA" id="ARBA00022679"/>
    </source>
</evidence>
<comment type="function">
    <text evidence="17">In addition to polymerase activity, this DNA polymerase exhibits 3'-5' and 5'-3' exonuclease activity.</text>
</comment>